<evidence type="ECO:0000259" key="3">
    <source>
        <dbReference type="Pfam" id="PF08239"/>
    </source>
</evidence>
<feature type="compositionally biased region" description="Basic and acidic residues" evidence="1">
    <location>
        <begin position="58"/>
        <end position="67"/>
    </location>
</feature>
<dbReference type="Gene3D" id="2.30.30.40">
    <property type="entry name" value="SH3 Domains"/>
    <property type="match status" value="1"/>
</dbReference>
<dbReference type="InterPro" id="IPR003646">
    <property type="entry name" value="SH3-like_bac-type"/>
</dbReference>
<keyword evidence="5" id="KW-1185">Reference proteome</keyword>
<sequence>MKPGPISRALLAAAIAGAALALPAHAQQDASVIQRATELRDAPGTTGASLGALAADSPVERTGERKGSWIKVRTPQGTVGWVPMFDVGTRASAAPASGNAATNGLRSLGSLFGGNTGTTTATSTAGIRGLDAEDIANAQPNPAAVTQAEQQRVNAEQARRFAGAASLQAHQVAALPEPAPPASTSAPAGRISPMNENISPN</sequence>
<dbReference type="Proteomes" id="UP000266302">
    <property type="component" value="Unassembled WGS sequence"/>
</dbReference>
<evidence type="ECO:0000313" key="4">
    <source>
        <dbReference type="EMBL" id="RID99770.1"/>
    </source>
</evidence>
<proteinExistence type="predicted"/>
<evidence type="ECO:0000256" key="2">
    <source>
        <dbReference type="SAM" id="SignalP"/>
    </source>
</evidence>
<dbReference type="EMBL" id="QXJC01000001">
    <property type="protein sequence ID" value="RID99770.1"/>
    <property type="molecule type" value="Genomic_DNA"/>
</dbReference>
<name>A0A398CJ24_9BURK</name>
<dbReference type="OrthoDB" id="8821343at2"/>
<gene>
    <name evidence="4" type="ORF">D3F03_05115</name>
</gene>
<feature type="region of interest" description="Disordered" evidence="1">
    <location>
        <begin position="43"/>
        <end position="67"/>
    </location>
</feature>
<feature type="region of interest" description="Disordered" evidence="1">
    <location>
        <begin position="174"/>
        <end position="201"/>
    </location>
</feature>
<feature type="compositionally biased region" description="Low complexity" evidence="1">
    <location>
        <begin position="43"/>
        <end position="57"/>
    </location>
</feature>
<reference evidence="4 5" key="1">
    <citation type="submission" date="2018-09" db="EMBL/GenBank/DDBJ databases">
        <title>Draft genome of Simplicispira sp. NY-02.</title>
        <authorList>
            <person name="Im W.T."/>
        </authorList>
    </citation>
    <scope>NUCLEOTIDE SEQUENCE [LARGE SCALE GENOMIC DNA]</scope>
    <source>
        <strain evidence="4 5">NY-02</strain>
    </source>
</reference>
<feature type="domain" description="SH3b" evidence="3">
    <location>
        <begin position="38"/>
        <end position="82"/>
    </location>
</feature>
<protein>
    <submittedName>
        <fullName evidence="4">SH3 domain-containing protein</fullName>
    </submittedName>
</protein>
<accession>A0A398CJ24</accession>
<keyword evidence="2" id="KW-0732">Signal</keyword>
<dbReference type="Pfam" id="PF08239">
    <property type="entry name" value="SH3_3"/>
    <property type="match status" value="1"/>
</dbReference>
<evidence type="ECO:0000313" key="5">
    <source>
        <dbReference type="Proteomes" id="UP000266302"/>
    </source>
</evidence>
<feature type="signal peptide" evidence="2">
    <location>
        <begin position="1"/>
        <end position="26"/>
    </location>
</feature>
<comment type="caution">
    <text evidence="4">The sequence shown here is derived from an EMBL/GenBank/DDBJ whole genome shotgun (WGS) entry which is preliminary data.</text>
</comment>
<dbReference type="RefSeq" id="WP_119108214.1">
    <property type="nucleotide sequence ID" value="NZ_QXJC01000001.1"/>
</dbReference>
<organism evidence="4 5">
    <name type="scientific">Simplicispira hankyongi</name>
    <dbReference type="NCBI Taxonomy" id="2315688"/>
    <lineage>
        <taxon>Bacteria</taxon>
        <taxon>Pseudomonadati</taxon>
        <taxon>Pseudomonadota</taxon>
        <taxon>Betaproteobacteria</taxon>
        <taxon>Burkholderiales</taxon>
        <taxon>Comamonadaceae</taxon>
        <taxon>Simplicispira</taxon>
    </lineage>
</organism>
<dbReference type="AlphaFoldDB" id="A0A398CJ24"/>
<feature type="chain" id="PRO_5017261712" evidence="2">
    <location>
        <begin position="27"/>
        <end position="201"/>
    </location>
</feature>
<evidence type="ECO:0000256" key="1">
    <source>
        <dbReference type="SAM" id="MobiDB-lite"/>
    </source>
</evidence>